<dbReference type="InterPro" id="IPR027598">
    <property type="entry name" value="Amphi-Trp_dom"/>
</dbReference>
<dbReference type="GeneID" id="91109055"/>
<proteinExistence type="predicted"/>
<dbReference type="Pfam" id="PF20068">
    <property type="entry name" value="Amphi-Trp"/>
    <property type="match status" value="1"/>
</dbReference>
<sequence length="79" mass="9037">MVQRTTSAETLDRDAVAARLEGIAASLRSEDEFTVRVENKDITLRPTDSITFEVDVVEKQAVFRGDRETIKLELDWRPE</sequence>
<feature type="domain" description="Amphi-Trp" evidence="1">
    <location>
        <begin position="7"/>
        <end position="78"/>
    </location>
</feature>
<accession>A0AAU8CIF9</accession>
<dbReference type="RefSeq" id="WP_353635289.1">
    <property type="nucleotide sequence ID" value="NZ_CP159204.1"/>
</dbReference>
<dbReference type="NCBIfam" id="TIGR04354">
    <property type="entry name" value="amphi-Trp"/>
    <property type="match status" value="1"/>
</dbReference>
<gene>
    <name evidence="2" type="ORF">ABSL23_07860</name>
</gene>
<name>A0AAU8CIF9_9EURY</name>
<protein>
    <submittedName>
        <fullName evidence="2">Amphi-Trp domain-containing protein</fullName>
    </submittedName>
</protein>
<dbReference type="AlphaFoldDB" id="A0AAU8CIF9"/>
<reference evidence="2" key="1">
    <citation type="submission" date="2024-06" db="EMBL/GenBank/DDBJ databases">
        <title>Genome Sequence of an extremely halophilic archaeon isolated from Permian era halite, Salado Formation, Carlsbad, New Mexico: Halobacterium sp. strain NMX12-1.</title>
        <authorList>
            <person name="Sotoa L."/>
            <person name="DasSarma P."/>
            <person name="Anton B.P."/>
            <person name="Vincze T."/>
            <person name="Verma I."/>
            <person name="Eralp B."/>
            <person name="Powers D.W."/>
            <person name="Dozier B.L."/>
            <person name="Roberts R.J."/>
            <person name="DasSarma S."/>
        </authorList>
    </citation>
    <scope>NUCLEOTIDE SEQUENCE</scope>
    <source>
        <strain evidence="2">NMX12-1</strain>
    </source>
</reference>
<dbReference type="KEGG" id="hanx:ABSL23_07860"/>
<evidence type="ECO:0000259" key="1">
    <source>
        <dbReference type="Pfam" id="PF20068"/>
    </source>
</evidence>
<evidence type="ECO:0000313" key="2">
    <source>
        <dbReference type="EMBL" id="XCF17910.1"/>
    </source>
</evidence>
<dbReference type="EMBL" id="CP159204">
    <property type="protein sequence ID" value="XCF17910.1"/>
    <property type="molecule type" value="Genomic_DNA"/>
</dbReference>
<organism evidence="2">
    <name type="scientific">Halobacterium sp. NMX12-1</name>
    <dbReference type="NCBI Taxonomy" id="3166650"/>
    <lineage>
        <taxon>Archaea</taxon>
        <taxon>Methanobacteriati</taxon>
        <taxon>Methanobacteriota</taxon>
        <taxon>Stenosarchaea group</taxon>
        <taxon>Halobacteria</taxon>
        <taxon>Halobacteriales</taxon>
        <taxon>Halobacteriaceae</taxon>
        <taxon>Halobacterium</taxon>
    </lineage>
</organism>